<name>A0ABW1PK83_9FLAO</name>
<evidence type="ECO:0000313" key="5">
    <source>
        <dbReference type="Proteomes" id="UP001596287"/>
    </source>
</evidence>
<feature type="domain" description="NADPH-dependent FMN reductase-like" evidence="3">
    <location>
        <begin position="1"/>
        <end position="145"/>
    </location>
</feature>
<dbReference type="InterPro" id="IPR051796">
    <property type="entry name" value="ISF_SsuE-like"/>
</dbReference>
<evidence type="ECO:0000256" key="1">
    <source>
        <dbReference type="ARBA" id="ARBA00022630"/>
    </source>
</evidence>
<dbReference type="Pfam" id="PF03358">
    <property type="entry name" value="FMN_red"/>
    <property type="match status" value="1"/>
</dbReference>
<keyword evidence="2" id="KW-0288">FMN</keyword>
<reference evidence="5" key="1">
    <citation type="journal article" date="2019" name="Int. J. Syst. Evol. Microbiol.">
        <title>The Global Catalogue of Microorganisms (GCM) 10K type strain sequencing project: providing services to taxonomists for standard genome sequencing and annotation.</title>
        <authorList>
            <consortium name="The Broad Institute Genomics Platform"/>
            <consortium name="The Broad Institute Genome Sequencing Center for Infectious Disease"/>
            <person name="Wu L."/>
            <person name="Ma J."/>
        </authorList>
    </citation>
    <scope>NUCLEOTIDE SEQUENCE [LARGE SCALE GENOMIC DNA]</scope>
    <source>
        <strain evidence="5">CCUG 49679</strain>
    </source>
</reference>
<keyword evidence="1" id="KW-0285">Flavoprotein</keyword>
<dbReference type="EMBL" id="JBHSQB010000003">
    <property type="protein sequence ID" value="MFC6095405.1"/>
    <property type="molecule type" value="Genomic_DNA"/>
</dbReference>
<comment type="caution">
    <text evidence="4">The sequence shown here is derived from an EMBL/GenBank/DDBJ whole genome shotgun (WGS) entry which is preliminary data.</text>
</comment>
<dbReference type="InterPro" id="IPR029039">
    <property type="entry name" value="Flavoprotein-like_sf"/>
</dbReference>
<evidence type="ECO:0000256" key="2">
    <source>
        <dbReference type="ARBA" id="ARBA00022643"/>
    </source>
</evidence>
<evidence type="ECO:0000259" key="3">
    <source>
        <dbReference type="Pfam" id="PF03358"/>
    </source>
</evidence>
<organism evidence="4 5">
    <name type="scientific">Flavobacterium qiangtangense</name>
    <dbReference type="NCBI Taxonomy" id="1442595"/>
    <lineage>
        <taxon>Bacteria</taxon>
        <taxon>Pseudomonadati</taxon>
        <taxon>Bacteroidota</taxon>
        <taxon>Flavobacteriia</taxon>
        <taxon>Flavobacteriales</taxon>
        <taxon>Flavobacteriaceae</taxon>
        <taxon>Flavobacterium</taxon>
    </lineage>
</organism>
<dbReference type="Gene3D" id="3.40.50.360">
    <property type="match status" value="1"/>
</dbReference>
<keyword evidence="5" id="KW-1185">Reference proteome</keyword>
<sequence>MKAIILLGTLKENGTSNTAALADFAAGYLKKEKIECEILRLAEHEIGRGTYIRMEKPDGFPAIYKKILEADIVLFATPIWWNSHSSEIQRIIERLDEVYDIINEGKPSPLDGKLGGVIITGDSDGVEHVTGNIANFFCSIGITVPAYASLGVIWEGHGKQKKQTKSSLTRYYEKEYASDAASMAKSFARLGGLKK</sequence>
<dbReference type="Proteomes" id="UP001596287">
    <property type="component" value="Unassembled WGS sequence"/>
</dbReference>
<dbReference type="SUPFAM" id="SSF52218">
    <property type="entry name" value="Flavoproteins"/>
    <property type="match status" value="1"/>
</dbReference>
<protein>
    <submittedName>
        <fullName evidence="4">Flavodoxin family protein</fullName>
    </submittedName>
</protein>
<proteinExistence type="predicted"/>
<accession>A0ABW1PK83</accession>
<dbReference type="InterPro" id="IPR005025">
    <property type="entry name" value="FMN_Rdtase-like_dom"/>
</dbReference>
<dbReference type="PANTHER" id="PTHR43278:SF4">
    <property type="entry name" value="NAD(P)H-DEPENDENT FMN-CONTAINING OXIDOREDUCTASE YWQN-RELATED"/>
    <property type="match status" value="1"/>
</dbReference>
<dbReference type="RefSeq" id="WP_379790026.1">
    <property type="nucleotide sequence ID" value="NZ_JBHSQB010000003.1"/>
</dbReference>
<gene>
    <name evidence="4" type="ORF">ACFPVY_02000</name>
</gene>
<evidence type="ECO:0000313" key="4">
    <source>
        <dbReference type="EMBL" id="MFC6095405.1"/>
    </source>
</evidence>
<dbReference type="PANTHER" id="PTHR43278">
    <property type="entry name" value="NAD(P)H-DEPENDENT FMN-CONTAINING OXIDOREDUCTASE YWQN-RELATED"/>
    <property type="match status" value="1"/>
</dbReference>